<reference evidence="2 3" key="1">
    <citation type="submission" date="2021-09" db="EMBL/GenBank/DDBJ databases">
        <title>The complete genome sequence of a new microorganism.</title>
        <authorList>
            <person name="Zi Z."/>
        </authorList>
    </citation>
    <scope>NUCLEOTIDE SEQUENCE [LARGE SCALE GENOMIC DNA]</scope>
    <source>
        <strain evidence="2 3">WGZ8</strain>
    </source>
</reference>
<keyword evidence="3" id="KW-1185">Reference proteome</keyword>
<dbReference type="EMBL" id="JAIRBM010000012">
    <property type="protein sequence ID" value="MBZ6077835.1"/>
    <property type="molecule type" value="Genomic_DNA"/>
</dbReference>
<comment type="caution">
    <text evidence="2">The sequence shown here is derived from an EMBL/GenBank/DDBJ whole genome shotgun (WGS) entry which is preliminary data.</text>
</comment>
<dbReference type="PANTHER" id="PTHR31157">
    <property type="entry name" value="SCP DOMAIN-CONTAINING PROTEIN"/>
    <property type="match status" value="1"/>
</dbReference>
<evidence type="ECO:0000259" key="1">
    <source>
        <dbReference type="Pfam" id="PF00188"/>
    </source>
</evidence>
<evidence type="ECO:0000313" key="2">
    <source>
        <dbReference type="EMBL" id="MBZ6077835.1"/>
    </source>
</evidence>
<dbReference type="CDD" id="cd05379">
    <property type="entry name" value="CAP_bacterial"/>
    <property type="match status" value="1"/>
</dbReference>
<accession>A0ABS7VRZ8</accession>
<sequence>MQRLGPVAFHMTGLDGFFKGSGIQRRQGAILMRAFFLCVLTALTLAGCATDLPRTSEVLSSSTRDAAAAASLISAYRVSKGLSPVAVDPRLNEAAEYQARAVAAAGALSHGNFGSRMDQFGIRGYSAENLSAGSSSVEGAIKRWQASAGHNVNLLMPQARYIGLARADSNSRYGRYWALVLGQ</sequence>
<proteinExistence type="predicted"/>
<dbReference type="RefSeq" id="WP_224314589.1">
    <property type="nucleotide sequence ID" value="NZ_JAIRBM010000012.1"/>
</dbReference>
<dbReference type="Proteomes" id="UP000704176">
    <property type="component" value="Unassembled WGS sequence"/>
</dbReference>
<dbReference type="InterPro" id="IPR035940">
    <property type="entry name" value="CAP_sf"/>
</dbReference>
<dbReference type="SUPFAM" id="SSF55797">
    <property type="entry name" value="PR-1-like"/>
    <property type="match status" value="1"/>
</dbReference>
<organism evidence="2 3">
    <name type="scientific">Microvirga puerhi</name>
    <dbReference type="NCBI Taxonomy" id="2876078"/>
    <lineage>
        <taxon>Bacteria</taxon>
        <taxon>Pseudomonadati</taxon>
        <taxon>Pseudomonadota</taxon>
        <taxon>Alphaproteobacteria</taxon>
        <taxon>Hyphomicrobiales</taxon>
        <taxon>Methylobacteriaceae</taxon>
        <taxon>Microvirga</taxon>
    </lineage>
</organism>
<evidence type="ECO:0000313" key="3">
    <source>
        <dbReference type="Proteomes" id="UP000704176"/>
    </source>
</evidence>
<protein>
    <submittedName>
        <fullName evidence="2">CAP domain-containing protein</fullName>
    </submittedName>
</protein>
<dbReference type="Gene3D" id="3.40.33.10">
    <property type="entry name" value="CAP"/>
    <property type="match status" value="1"/>
</dbReference>
<gene>
    <name evidence="2" type="ORF">K9B37_16265</name>
</gene>
<dbReference type="Pfam" id="PF00188">
    <property type="entry name" value="CAP"/>
    <property type="match status" value="1"/>
</dbReference>
<feature type="domain" description="SCP" evidence="1">
    <location>
        <begin position="72"/>
        <end position="178"/>
    </location>
</feature>
<dbReference type="PANTHER" id="PTHR31157:SF1">
    <property type="entry name" value="SCP DOMAIN-CONTAINING PROTEIN"/>
    <property type="match status" value="1"/>
</dbReference>
<dbReference type="InterPro" id="IPR014044">
    <property type="entry name" value="CAP_dom"/>
</dbReference>
<name>A0ABS7VRZ8_9HYPH</name>